<dbReference type="Gene3D" id="3.30.65.10">
    <property type="entry name" value="Bacterial Topoisomerase I, domain 1"/>
    <property type="match status" value="1"/>
</dbReference>
<protein>
    <submittedName>
        <fullName evidence="3">Topoisomerase domain-containing protein</fullName>
    </submittedName>
</protein>
<reference evidence="3 4" key="1">
    <citation type="submission" date="2018-08" db="EMBL/GenBank/DDBJ databases">
        <title>Recombination of ecologically and evolutionarily significant loci maintains genetic cohesion in the Pseudomonas syringae species complex.</title>
        <authorList>
            <person name="Dillon M."/>
            <person name="Thakur S."/>
            <person name="Almeida R.N.D."/>
            <person name="Weir B.S."/>
            <person name="Guttman D.S."/>
        </authorList>
    </citation>
    <scope>NUCLEOTIDE SEQUENCE [LARGE SCALE GENOMIC DNA]</scope>
    <source>
        <strain evidence="3 4">ICMP 13684</strain>
    </source>
</reference>
<dbReference type="GO" id="GO:0006265">
    <property type="term" value="P:DNA topological change"/>
    <property type="evidence" value="ECO:0007669"/>
    <property type="project" value="InterPro"/>
</dbReference>
<evidence type="ECO:0000259" key="2">
    <source>
        <dbReference type="Pfam" id="PF01396"/>
    </source>
</evidence>
<sequence length="131" mass="14386">MHQAAPGRDATQGTFMARNTTSALAALIRTFRRLLSRVAGQTADQQQHVQPTKPAAHSPQPQKPVKTSRAKRPEKRREPATPKLPAKPAAPACPHCKKTMVIKVARTGKNAGEFWGCVAYPKCRGIRPIFR</sequence>
<organism evidence="3 4">
    <name type="scientific">Pseudomonas savastanoi</name>
    <name type="common">Pseudomonas syringae pv. savastanoi</name>
    <dbReference type="NCBI Taxonomy" id="29438"/>
    <lineage>
        <taxon>Bacteria</taxon>
        <taxon>Pseudomonadati</taxon>
        <taxon>Pseudomonadota</taxon>
        <taxon>Gammaproteobacteria</taxon>
        <taxon>Pseudomonadales</taxon>
        <taxon>Pseudomonadaceae</taxon>
        <taxon>Pseudomonas</taxon>
    </lineage>
</organism>
<dbReference type="Proteomes" id="UP000278180">
    <property type="component" value="Unassembled WGS sequence"/>
</dbReference>
<name>A0A3M5KFJ8_PSESS</name>
<dbReference type="EMBL" id="RBTE01000094">
    <property type="protein sequence ID" value="RMT33833.1"/>
    <property type="molecule type" value="Genomic_DNA"/>
</dbReference>
<accession>A0A3M5KFJ8</accession>
<proteinExistence type="predicted"/>
<evidence type="ECO:0000313" key="3">
    <source>
        <dbReference type="EMBL" id="RMT33833.1"/>
    </source>
</evidence>
<dbReference type="GO" id="GO:0005694">
    <property type="term" value="C:chromosome"/>
    <property type="evidence" value="ECO:0007669"/>
    <property type="project" value="InterPro"/>
</dbReference>
<gene>
    <name evidence="3" type="ORF">ALP51_03276</name>
</gene>
<dbReference type="GO" id="GO:0003677">
    <property type="term" value="F:DNA binding"/>
    <property type="evidence" value="ECO:0007669"/>
    <property type="project" value="InterPro"/>
</dbReference>
<evidence type="ECO:0000313" key="4">
    <source>
        <dbReference type="Proteomes" id="UP000278180"/>
    </source>
</evidence>
<feature type="domain" description="DNA topoisomerase type IA zn finger" evidence="2">
    <location>
        <begin position="93"/>
        <end position="129"/>
    </location>
</feature>
<dbReference type="SUPFAM" id="SSF57783">
    <property type="entry name" value="Zinc beta-ribbon"/>
    <property type="match status" value="1"/>
</dbReference>
<feature type="region of interest" description="Disordered" evidence="1">
    <location>
        <begin position="39"/>
        <end position="92"/>
    </location>
</feature>
<dbReference type="GO" id="GO:0003916">
    <property type="term" value="F:DNA topoisomerase activity"/>
    <property type="evidence" value="ECO:0007669"/>
    <property type="project" value="InterPro"/>
</dbReference>
<dbReference type="Pfam" id="PF01396">
    <property type="entry name" value="Zn_ribbon_Top1"/>
    <property type="match status" value="1"/>
</dbReference>
<dbReference type="InterPro" id="IPR013498">
    <property type="entry name" value="Topo_IA_Znf"/>
</dbReference>
<keyword evidence="3" id="KW-0413">Isomerase</keyword>
<feature type="compositionally biased region" description="Low complexity" evidence="1">
    <location>
        <begin position="81"/>
        <end position="92"/>
    </location>
</feature>
<comment type="caution">
    <text evidence="3">The sequence shown here is derived from an EMBL/GenBank/DDBJ whole genome shotgun (WGS) entry which is preliminary data.</text>
</comment>
<evidence type="ECO:0000256" key="1">
    <source>
        <dbReference type="SAM" id="MobiDB-lite"/>
    </source>
</evidence>
<dbReference type="AlphaFoldDB" id="A0A3M5KFJ8"/>